<dbReference type="InterPro" id="IPR022935">
    <property type="entry name" value="ClpS"/>
</dbReference>
<dbReference type="KEGG" id="ote:Oter_2796"/>
<dbReference type="GO" id="GO:0006508">
    <property type="term" value="P:proteolysis"/>
    <property type="evidence" value="ECO:0007669"/>
    <property type="project" value="UniProtKB-KW"/>
</dbReference>
<protein>
    <submittedName>
        <fullName evidence="3">ATP-dependent Clp protease adaptor protein ClpS</fullName>
    </submittedName>
</protein>
<dbReference type="AlphaFoldDB" id="B1ZW63"/>
<accession>B1ZW63</accession>
<keyword evidence="4" id="KW-1185">Reference proteome</keyword>
<organism evidence="3 4">
    <name type="scientific">Opitutus terrae (strain DSM 11246 / JCM 15787 / PB90-1)</name>
    <dbReference type="NCBI Taxonomy" id="452637"/>
    <lineage>
        <taxon>Bacteria</taxon>
        <taxon>Pseudomonadati</taxon>
        <taxon>Verrucomicrobiota</taxon>
        <taxon>Opitutia</taxon>
        <taxon>Opitutales</taxon>
        <taxon>Opitutaceae</taxon>
        <taxon>Opitutus</taxon>
    </lineage>
</organism>
<dbReference type="STRING" id="452637.Oter_2796"/>
<dbReference type="InterPro" id="IPR014719">
    <property type="entry name" value="Ribosomal_bL12_C/ClpS-like"/>
</dbReference>
<keyword evidence="3" id="KW-0378">Hydrolase</keyword>
<dbReference type="HOGENOM" id="CLU_153743_0_0_0"/>
<sequence length="107" mass="12174">MMNPLRSPRLESNPHSSPESQGATALALEGIWRVVVLNDPVNLMSYVVMVFKKVFGFDDATARRHMLEVHEQGRSIVWSGLREKAEAYAFTLQQWHLTAVLEPDETH</sequence>
<name>B1ZW63_OPITP</name>
<dbReference type="Proteomes" id="UP000007013">
    <property type="component" value="Chromosome"/>
</dbReference>
<dbReference type="InterPro" id="IPR003769">
    <property type="entry name" value="ClpS_core"/>
</dbReference>
<dbReference type="OrthoDB" id="162238at2"/>
<proteinExistence type="predicted"/>
<gene>
    <name evidence="3" type="ordered locus">Oter_2796</name>
</gene>
<keyword evidence="3" id="KW-0645">Protease</keyword>
<evidence type="ECO:0000313" key="3">
    <source>
        <dbReference type="EMBL" id="ACB76077.1"/>
    </source>
</evidence>
<dbReference type="Pfam" id="PF02617">
    <property type="entry name" value="ClpS"/>
    <property type="match status" value="1"/>
</dbReference>
<feature type="region of interest" description="Disordered" evidence="1">
    <location>
        <begin position="1"/>
        <end position="21"/>
    </location>
</feature>
<dbReference type="GO" id="GO:0008233">
    <property type="term" value="F:peptidase activity"/>
    <property type="evidence" value="ECO:0007669"/>
    <property type="project" value="UniProtKB-KW"/>
</dbReference>
<dbReference type="PANTHER" id="PTHR33473:SF19">
    <property type="entry name" value="ATP-DEPENDENT CLP PROTEASE ADAPTER PROTEIN CLPS"/>
    <property type="match status" value="1"/>
</dbReference>
<dbReference type="Gene3D" id="3.30.1390.10">
    <property type="match status" value="1"/>
</dbReference>
<evidence type="ECO:0000313" key="4">
    <source>
        <dbReference type="Proteomes" id="UP000007013"/>
    </source>
</evidence>
<feature type="domain" description="Adaptor protein ClpS core" evidence="2">
    <location>
        <begin position="32"/>
        <end position="94"/>
    </location>
</feature>
<evidence type="ECO:0000256" key="1">
    <source>
        <dbReference type="SAM" id="MobiDB-lite"/>
    </source>
</evidence>
<dbReference type="EMBL" id="CP001032">
    <property type="protein sequence ID" value="ACB76077.1"/>
    <property type="molecule type" value="Genomic_DNA"/>
</dbReference>
<dbReference type="SUPFAM" id="SSF54736">
    <property type="entry name" value="ClpS-like"/>
    <property type="match status" value="1"/>
</dbReference>
<evidence type="ECO:0000259" key="2">
    <source>
        <dbReference type="Pfam" id="PF02617"/>
    </source>
</evidence>
<dbReference type="eggNOG" id="COG2127">
    <property type="taxonomic scope" value="Bacteria"/>
</dbReference>
<dbReference type="RefSeq" id="WP_012375612.1">
    <property type="nucleotide sequence ID" value="NC_010571.1"/>
</dbReference>
<dbReference type="PANTHER" id="PTHR33473">
    <property type="entry name" value="ATP-DEPENDENT CLP PROTEASE ADAPTER PROTEIN CLPS1, CHLOROPLASTIC"/>
    <property type="match status" value="1"/>
</dbReference>
<reference evidence="3 4" key="1">
    <citation type="journal article" date="2011" name="J. Bacteriol.">
        <title>Genome sequence of the verrucomicrobium Opitutus terrae PB90-1, an abundant inhabitant of rice paddy soil ecosystems.</title>
        <authorList>
            <person name="van Passel M.W."/>
            <person name="Kant R."/>
            <person name="Palva A."/>
            <person name="Copeland A."/>
            <person name="Lucas S."/>
            <person name="Lapidus A."/>
            <person name="Glavina del Rio T."/>
            <person name="Pitluck S."/>
            <person name="Goltsman E."/>
            <person name="Clum A."/>
            <person name="Sun H."/>
            <person name="Schmutz J."/>
            <person name="Larimer F.W."/>
            <person name="Land M.L."/>
            <person name="Hauser L."/>
            <person name="Kyrpides N."/>
            <person name="Mikhailova N."/>
            <person name="Richardson P.P."/>
            <person name="Janssen P.H."/>
            <person name="de Vos W.M."/>
            <person name="Smidt H."/>
        </authorList>
    </citation>
    <scope>NUCLEOTIDE SEQUENCE [LARGE SCALE GENOMIC DNA]</scope>
    <source>
        <strain evidence="4">DSM 11246 / JCM 15787 / PB90-1</strain>
    </source>
</reference>
<dbReference type="GO" id="GO:0030163">
    <property type="term" value="P:protein catabolic process"/>
    <property type="evidence" value="ECO:0007669"/>
    <property type="project" value="InterPro"/>
</dbReference>